<protein>
    <recommendedName>
        <fullName evidence="4">Secreted protein</fullName>
    </recommendedName>
</protein>
<dbReference type="AlphaFoldDB" id="A0A6A5SXN5"/>
<name>A0A6A5SXN5_9PLEO</name>
<evidence type="ECO:0008006" key="4">
    <source>
        <dbReference type="Google" id="ProtNLM"/>
    </source>
</evidence>
<evidence type="ECO:0000313" key="2">
    <source>
        <dbReference type="EMBL" id="KAF1944608.1"/>
    </source>
</evidence>
<keyword evidence="1" id="KW-0732">Signal</keyword>
<reference evidence="2" key="1">
    <citation type="journal article" date="2020" name="Stud. Mycol.">
        <title>101 Dothideomycetes genomes: a test case for predicting lifestyles and emergence of pathogens.</title>
        <authorList>
            <person name="Haridas S."/>
            <person name="Albert R."/>
            <person name="Binder M."/>
            <person name="Bloem J."/>
            <person name="Labutti K."/>
            <person name="Salamov A."/>
            <person name="Andreopoulos B."/>
            <person name="Baker S."/>
            <person name="Barry K."/>
            <person name="Bills G."/>
            <person name="Bluhm B."/>
            <person name="Cannon C."/>
            <person name="Castanera R."/>
            <person name="Culley D."/>
            <person name="Daum C."/>
            <person name="Ezra D."/>
            <person name="Gonzalez J."/>
            <person name="Henrissat B."/>
            <person name="Kuo A."/>
            <person name="Liang C."/>
            <person name="Lipzen A."/>
            <person name="Lutzoni F."/>
            <person name="Magnuson J."/>
            <person name="Mondo S."/>
            <person name="Nolan M."/>
            <person name="Ohm R."/>
            <person name="Pangilinan J."/>
            <person name="Park H.-J."/>
            <person name="Ramirez L."/>
            <person name="Alfaro M."/>
            <person name="Sun H."/>
            <person name="Tritt A."/>
            <person name="Yoshinaga Y."/>
            <person name="Zwiers L.-H."/>
            <person name="Turgeon B."/>
            <person name="Goodwin S."/>
            <person name="Spatafora J."/>
            <person name="Crous P."/>
            <person name="Grigoriev I."/>
        </authorList>
    </citation>
    <scope>NUCLEOTIDE SEQUENCE</scope>
    <source>
        <strain evidence="2">CBS 161.51</strain>
    </source>
</reference>
<feature type="chain" id="PRO_5025611542" description="Secreted protein" evidence="1">
    <location>
        <begin position="19"/>
        <end position="174"/>
    </location>
</feature>
<accession>A0A6A5SXN5</accession>
<evidence type="ECO:0000256" key="1">
    <source>
        <dbReference type="SAM" id="SignalP"/>
    </source>
</evidence>
<organism evidence="2 3">
    <name type="scientific">Clathrospora elynae</name>
    <dbReference type="NCBI Taxonomy" id="706981"/>
    <lineage>
        <taxon>Eukaryota</taxon>
        <taxon>Fungi</taxon>
        <taxon>Dikarya</taxon>
        <taxon>Ascomycota</taxon>
        <taxon>Pezizomycotina</taxon>
        <taxon>Dothideomycetes</taxon>
        <taxon>Pleosporomycetidae</taxon>
        <taxon>Pleosporales</taxon>
        <taxon>Diademaceae</taxon>
        <taxon>Clathrospora</taxon>
    </lineage>
</organism>
<dbReference type="EMBL" id="ML976015">
    <property type="protein sequence ID" value="KAF1944608.1"/>
    <property type="molecule type" value="Genomic_DNA"/>
</dbReference>
<feature type="signal peptide" evidence="1">
    <location>
        <begin position="1"/>
        <end position="18"/>
    </location>
</feature>
<keyword evidence="3" id="KW-1185">Reference proteome</keyword>
<dbReference type="Proteomes" id="UP000800038">
    <property type="component" value="Unassembled WGS sequence"/>
</dbReference>
<proteinExistence type="predicted"/>
<gene>
    <name evidence="2" type="ORF">EJ02DRAFT_463950</name>
</gene>
<evidence type="ECO:0000313" key="3">
    <source>
        <dbReference type="Proteomes" id="UP000800038"/>
    </source>
</evidence>
<sequence length="174" mass="19144">MRIFLVFVFVLQVVRIRGSFPLTSTVAAGGLAGVLGTNKRACVFGVVIFVQGARCRVQPHLQLFFLWDSCPVARVFLFPIVFQLQQFNQEGLQVRDALLHVPKTHVLTVAIKSVLKGLPQTPTLHGDPTLICLIICLNEGYSVEEDGVGDPPGWAHKLRGDIMSAEFSVGYARK</sequence>